<feature type="region of interest" description="Disordered" evidence="1">
    <location>
        <begin position="292"/>
        <end position="338"/>
    </location>
</feature>
<keyword evidence="4" id="KW-1185">Reference proteome</keyword>
<dbReference type="Proteomes" id="UP000011087">
    <property type="component" value="Unassembled WGS sequence"/>
</dbReference>
<reference evidence="4" key="2">
    <citation type="submission" date="2012-11" db="EMBL/GenBank/DDBJ databases">
        <authorList>
            <person name="Kuo A."/>
            <person name="Curtis B.A."/>
            <person name="Tanifuji G."/>
            <person name="Burki F."/>
            <person name="Gruber A."/>
            <person name="Irimia M."/>
            <person name="Maruyama S."/>
            <person name="Arias M.C."/>
            <person name="Ball S.G."/>
            <person name="Gile G.H."/>
            <person name="Hirakawa Y."/>
            <person name="Hopkins J.F."/>
            <person name="Rensing S.A."/>
            <person name="Schmutz J."/>
            <person name="Symeonidi A."/>
            <person name="Elias M."/>
            <person name="Eveleigh R.J."/>
            <person name="Herman E.K."/>
            <person name="Klute M.J."/>
            <person name="Nakayama T."/>
            <person name="Obornik M."/>
            <person name="Reyes-Prieto A."/>
            <person name="Armbrust E.V."/>
            <person name="Aves S.J."/>
            <person name="Beiko R.G."/>
            <person name="Coutinho P."/>
            <person name="Dacks J.B."/>
            <person name="Durnford D.G."/>
            <person name="Fast N.M."/>
            <person name="Green B.R."/>
            <person name="Grisdale C."/>
            <person name="Hempe F."/>
            <person name="Henrissat B."/>
            <person name="Hoppner M.P."/>
            <person name="Ishida K.-I."/>
            <person name="Kim E."/>
            <person name="Koreny L."/>
            <person name="Kroth P.G."/>
            <person name="Liu Y."/>
            <person name="Malik S.-B."/>
            <person name="Maier U.G."/>
            <person name="McRose D."/>
            <person name="Mock T."/>
            <person name="Neilson J.A."/>
            <person name="Onodera N.T."/>
            <person name="Poole A.M."/>
            <person name="Pritham E.J."/>
            <person name="Richards T.A."/>
            <person name="Rocap G."/>
            <person name="Roy S.W."/>
            <person name="Sarai C."/>
            <person name="Schaack S."/>
            <person name="Shirato S."/>
            <person name="Slamovits C.H."/>
            <person name="Spencer D.F."/>
            <person name="Suzuki S."/>
            <person name="Worden A.Z."/>
            <person name="Zauner S."/>
            <person name="Barry K."/>
            <person name="Bell C."/>
            <person name="Bharti A.K."/>
            <person name="Crow J.A."/>
            <person name="Grimwood J."/>
            <person name="Kramer R."/>
            <person name="Lindquist E."/>
            <person name="Lucas S."/>
            <person name="Salamov A."/>
            <person name="McFadden G.I."/>
            <person name="Lane C.E."/>
            <person name="Keeling P.J."/>
            <person name="Gray M.W."/>
            <person name="Grigoriev I.V."/>
            <person name="Archibald J.M."/>
        </authorList>
    </citation>
    <scope>NUCLEOTIDE SEQUENCE</scope>
    <source>
        <strain evidence="4">CCMP2712</strain>
    </source>
</reference>
<dbReference type="RefSeq" id="XP_005838734.1">
    <property type="nucleotide sequence ID" value="XM_005838677.1"/>
</dbReference>
<gene>
    <name evidence="2" type="ORF">GUITHDRAFT_102360</name>
</gene>
<evidence type="ECO:0000313" key="4">
    <source>
        <dbReference type="Proteomes" id="UP000011087"/>
    </source>
</evidence>
<reference evidence="3" key="3">
    <citation type="submission" date="2015-06" db="UniProtKB">
        <authorList>
            <consortium name="EnsemblProtists"/>
        </authorList>
    </citation>
    <scope>IDENTIFICATION</scope>
</reference>
<dbReference type="KEGG" id="gtt:GUITHDRAFT_102360"/>
<dbReference type="EMBL" id="JH992974">
    <property type="protein sequence ID" value="EKX51754.1"/>
    <property type="molecule type" value="Genomic_DNA"/>
</dbReference>
<reference evidence="2 4" key="1">
    <citation type="journal article" date="2012" name="Nature">
        <title>Algal genomes reveal evolutionary mosaicism and the fate of nucleomorphs.</title>
        <authorList>
            <consortium name="DOE Joint Genome Institute"/>
            <person name="Curtis B.A."/>
            <person name="Tanifuji G."/>
            <person name="Burki F."/>
            <person name="Gruber A."/>
            <person name="Irimia M."/>
            <person name="Maruyama S."/>
            <person name="Arias M.C."/>
            <person name="Ball S.G."/>
            <person name="Gile G.H."/>
            <person name="Hirakawa Y."/>
            <person name="Hopkins J.F."/>
            <person name="Kuo A."/>
            <person name="Rensing S.A."/>
            <person name="Schmutz J."/>
            <person name="Symeonidi A."/>
            <person name="Elias M."/>
            <person name="Eveleigh R.J."/>
            <person name="Herman E.K."/>
            <person name="Klute M.J."/>
            <person name="Nakayama T."/>
            <person name="Obornik M."/>
            <person name="Reyes-Prieto A."/>
            <person name="Armbrust E.V."/>
            <person name="Aves S.J."/>
            <person name="Beiko R.G."/>
            <person name="Coutinho P."/>
            <person name="Dacks J.B."/>
            <person name="Durnford D.G."/>
            <person name="Fast N.M."/>
            <person name="Green B.R."/>
            <person name="Grisdale C.J."/>
            <person name="Hempel F."/>
            <person name="Henrissat B."/>
            <person name="Hoppner M.P."/>
            <person name="Ishida K."/>
            <person name="Kim E."/>
            <person name="Koreny L."/>
            <person name="Kroth P.G."/>
            <person name="Liu Y."/>
            <person name="Malik S.B."/>
            <person name="Maier U.G."/>
            <person name="McRose D."/>
            <person name="Mock T."/>
            <person name="Neilson J.A."/>
            <person name="Onodera N.T."/>
            <person name="Poole A.M."/>
            <person name="Pritham E.J."/>
            <person name="Richards T.A."/>
            <person name="Rocap G."/>
            <person name="Roy S.W."/>
            <person name="Sarai C."/>
            <person name="Schaack S."/>
            <person name="Shirato S."/>
            <person name="Slamovits C.H."/>
            <person name="Spencer D.F."/>
            <person name="Suzuki S."/>
            <person name="Worden A.Z."/>
            <person name="Zauner S."/>
            <person name="Barry K."/>
            <person name="Bell C."/>
            <person name="Bharti A.K."/>
            <person name="Crow J.A."/>
            <person name="Grimwood J."/>
            <person name="Kramer R."/>
            <person name="Lindquist E."/>
            <person name="Lucas S."/>
            <person name="Salamov A."/>
            <person name="McFadden G.I."/>
            <person name="Lane C.E."/>
            <person name="Keeling P.J."/>
            <person name="Gray M.W."/>
            <person name="Grigoriev I.V."/>
            <person name="Archibald J.M."/>
        </authorList>
    </citation>
    <scope>NUCLEOTIDE SEQUENCE</scope>
    <source>
        <strain evidence="2 4">CCMP2712</strain>
    </source>
</reference>
<proteinExistence type="predicted"/>
<evidence type="ECO:0000256" key="1">
    <source>
        <dbReference type="SAM" id="MobiDB-lite"/>
    </source>
</evidence>
<dbReference type="HOGENOM" id="CLU_822426_0_0_1"/>
<name>L1JTW8_GUITC</name>
<evidence type="ECO:0000313" key="2">
    <source>
        <dbReference type="EMBL" id="EKX51754.1"/>
    </source>
</evidence>
<dbReference type="EnsemblProtists" id="EKX51754">
    <property type="protein sequence ID" value="EKX51754"/>
    <property type="gene ID" value="GUITHDRAFT_102360"/>
</dbReference>
<protein>
    <submittedName>
        <fullName evidence="2 3">Uncharacterized protein</fullName>
    </submittedName>
</protein>
<organism evidence="2">
    <name type="scientific">Guillardia theta (strain CCMP2712)</name>
    <name type="common">Cryptophyte</name>
    <dbReference type="NCBI Taxonomy" id="905079"/>
    <lineage>
        <taxon>Eukaryota</taxon>
        <taxon>Cryptophyceae</taxon>
        <taxon>Pyrenomonadales</taxon>
        <taxon>Geminigeraceae</taxon>
        <taxon>Guillardia</taxon>
    </lineage>
</organism>
<feature type="compositionally biased region" description="Basic and acidic residues" evidence="1">
    <location>
        <begin position="68"/>
        <end position="79"/>
    </location>
</feature>
<dbReference type="GeneID" id="17308539"/>
<evidence type="ECO:0000313" key="3">
    <source>
        <dbReference type="EnsemblProtists" id="EKX51754"/>
    </source>
</evidence>
<accession>L1JTW8</accession>
<sequence length="338" mass="38163">MCSASVTLTEQDDLLNDLPRLRVTLPTTTTNIGQESVAGAAGGTLGKQESAERTYLLAIPRSSLVVTKRNENMSNDNKEGNVSSQEVKGEEQDTFIIRDTSKELFPKFPIRQSSISRILKMEPLKNASNQFADSPRPRLRPAMCNMDHKQILFQHASPLRTKFDLEGGNFDVFSSTTEKYSGYPALWNGRTSQNLSCRNAGASMLQEISGRCFDEENKFNPLKDCAVKLERSHLDGADDAFEESFLSDVVEEKEEEEGLYPKYHRSEIELIARDSIDLEKEIKQASLIASNKRSQNSFTSRKAKKKEFSIDEEDINSPWTPPETPENNYDFRSNIDIE</sequence>
<dbReference type="AlphaFoldDB" id="L1JTW8"/>
<dbReference type="PaxDb" id="55529-EKX51754"/>
<feature type="region of interest" description="Disordered" evidence="1">
    <location>
        <begin position="68"/>
        <end position="89"/>
    </location>
</feature>